<dbReference type="EMBL" id="JAERQM010000002">
    <property type="protein sequence ID" value="MBU8544178.1"/>
    <property type="molecule type" value="Genomic_DNA"/>
</dbReference>
<dbReference type="InterPro" id="IPR000073">
    <property type="entry name" value="AB_hydrolase_1"/>
</dbReference>
<dbReference type="PANTHER" id="PTHR43798">
    <property type="entry name" value="MONOACYLGLYCEROL LIPASE"/>
    <property type="match status" value="1"/>
</dbReference>
<keyword evidence="2" id="KW-0378">Hydrolase</keyword>
<dbReference type="PANTHER" id="PTHR43798:SF33">
    <property type="entry name" value="HYDROLASE, PUTATIVE (AFU_ORTHOLOGUE AFUA_2G14860)-RELATED"/>
    <property type="match status" value="1"/>
</dbReference>
<name>A0ABS6H8Y0_9PROT</name>
<comment type="caution">
    <text evidence="2">The sequence shown here is derived from an EMBL/GenBank/DDBJ whole genome shotgun (WGS) entry which is preliminary data.</text>
</comment>
<evidence type="ECO:0000259" key="1">
    <source>
        <dbReference type="Pfam" id="PF00561"/>
    </source>
</evidence>
<dbReference type="Proteomes" id="UP000689967">
    <property type="component" value="Unassembled WGS sequence"/>
</dbReference>
<keyword evidence="3" id="KW-1185">Reference proteome</keyword>
<feature type="domain" description="AB hydrolase-1" evidence="1">
    <location>
        <begin position="23"/>
        <end position="138"/>
    </location>
</feature>
<accession>A0ABS6H8Y0</accession>
<evidence type="ECO:0000313" key="2">
    <source>
        <dbReference type="EMBL" id="MBU8544178.1"/>
    </source>
</evidence>
<dbReference type="Pfam" id="PF00561">
    <property type="entry name" value="Abhydrolase_1"/>
    <property type="match status" value="1"/>
</dbReference>
<reference evidence="2 3" key="1">
    <citation type="submission" date="2021-01" db="EMBL/GenBank/DDBJ databases">
        <title>Roseomonas sp. nov, a bacterium isolated from an oil production mixture in Yumen Oilfield.</title>
        <authorList>
            <person name="Wu D."/>
        </authorList>
    </citation>
    <scope>NUCLEOTIDE SEQUENCE [LARGE SCALE GENOMIC DNA]</scope>
    <source>
        <strain evidence="2 3">ROY-5-3</strain>
    </source>
</reference>
<sequence>MPWIDTAGIALRYEVTGTSPETLLLLLHEMGGSLESWDPLLPLLAPRFRIIRHDQRNAGLSEKPLGPMTIDQSGRDAIALLDALGVTEPVVVIGTAVGGALALHLAATFPDRVRAAIVTSPATGVPASARQGVLDRAARLERDGLRAVVDDGLALSYPPVLRGDAARFAAVRAHRMGIDPAGFAATLRMLADLDMTAELPRIACPVLVIAGQHDLTRPPERVAPVAEAIPGAVFRVLESGHFMALQTPELLAEAILTFLEGQ</sequence>
<dbReference type="GO" id="GO:0016787">
    <property type="term" value="F:hydrolase activity"/>
    <property type="evidence" value="ECO:0007669"/>
    <property type="project" value="UniProtKB-KW"/>
</dbReference>
<dbReference type="InterPro" id="IPR050266">
    <property type="entry name" value="AB_hydrolase_sf"/>
</dbReference>
<proteinExistence type="predicted"/>
<protein>
    <submittedName>
        <fullName evidence="2">Alpha/beta fold hydrolase</fullName>
    </submittedName>
</protein>
<dbReference type="RefSeq" id="WP_216875090.1">
    <property type="nucleotide sequence ID" value="NZ_JAERQM010000002.1"/>
</dbReference>
<organism evidence="2 3">
    <name type="scientific">Falsiroseomonas oleicola</name>
    <dbReference type="NCBI Taxonomy" id="2801474"/>
    <lineage>
        <taxon>Bacteria</taxon>
        <taxon>Pseudomonadati</taxon>
        <taxon>Pseudomonadota</taxon>
        <taxon>Alphaproteobacteria</taxon>
        <taxon>Acetobacterales</taxon>
        <taxon>Roseomonadaceae</taxon>
        <taxon>Falsiroseomonas</taxon>
    </lineage>
</organism>
<gene>
    <name evidence="2" type="ORF">JJQ90_10700</name>
</gene>
<evidence type="ECO:0000313" key="3">
    <source>
        <dbReference type="Proteomes" id="UP000689967"/>
    </source>
</evidence>